<dbReference type="EMBL" id="JAKMXF010000307">
    <property type="protein sequence ID" value="KAI6651108.1"/>
    <property type="molecule type" value="Genomic_DNA"/>
</dbReference>
<feature type="domain" description="Tc1-like transposase DDE" evidence="1">
    <location>
        <begin position="124"/>
        <end position="197"/>
    </location>
</feature>
<comment type="caution">
    <text evidence="2">The sequence shown here is derived from an EMBL/GenBank/DDBJ whole genome shotgun (WGS) entry which is preliminary data.</text>
</comment>
<dbReference type="PANTHER" id="PTHR47326:SF1">
    <property type="entry name" value="HTH PSQ-TYPE DOMAIN-CONTAINING PROTEIN"/>
    <property type="match status" value="1"/>
</dbReference>
<dbReference type="Pfam" id="PF13358">
    <property type="entry name" value="DDE_3"/>
    <property type="match status" value="1"/>
</dbReference>
<dbReference type="InterPro" id="IPR038717">
    <property type="entry name" value="Tc1-like_DDE_dom"/>
</dbReference>
<dbReference type="Proteomes" id="UP001165289">
    <property type="component" value="Unassembled WGS sequence"/>
</dbReference>
<protein>
    <recommendedName>
        <fullName evidence="1">Tc1-like transposase DDE domain-containing protein</fullName>
    </recommendedName>
</protein>
<dbReference type="PANTHER" id="PTHR47326">
    <property type="entry name" value="TRANSPOSABLE ELEMENT TC3 TRANSPOSASE-LIKE PROTEIN"/>
    <property type="match status" value="1"/>
</dbReference>
<evidence type="ECO:0000313" key="2">
    <source>
        <dbReference type="EMBL" id="KAI6651108.1"/>
    </source>
</evidence>
<dbReference type="AlphaFoldDB" id="A0AAV7JQE6"/>
<sequence>MAKNTQTYPKMKENRIKFAKRTINWTAEAWKKVLWSDESPFELFSLPNCQNDRVWSKSTTKVEPCLRVKFHPKIQVWGMISFQSVSELHIIPKGQMVNGAYYRDSILTDTCMAAIKRKAKTGTILEKAMLPNRSEFFFMQDGAPAHTAKLTQQWCAENLPNFWRKEDWPGNSPDLNPIENVWGYLKDNMTNMKEVSTLMGLEKNLKKAWRSIPNDFLENLVSSMPNRVRRVLQCNGEYVNK</sequence>
<gene>
    <name evidence="2" type="ORF">LOD99_5459</name>
</gene>
<name>A0AAV7JQE6_9METZ</name>
<dbReference type="Gene3D" id="3.30.420.10">
    <property type="entry name" value="Ribonuclease H-like superfamily/Ribonuclease H"/>
    <property type="match status" value="1"/>
</dbReference>
<proteinExistence type="predicted"/>
<keyword evidence="3" id="KW-1185">Reference proteome</keyword>
<organism evidence="2 3">
    <name type="scientific">Oopsacas minuta</name>
    <dbReference type="NCBI Taxonomy" id="111878"/>
    <lineage>
        <taxon>Eukaryota</taxon>
        <taxon>Metazoa</taxon>
        <taxon>Porifera</taxon>
        <taxon>Hexactinellida</taxon>
        <taxon>Hexasterophora</taxon>
        <taxon>Lyssacinosida</taxon>
        <taxon>Leucopsacidae</taxon>
        <taxon>Oopsacas</taxon>
    </lineage>
</organism>
<dbReference type="InterPro" id="IPR036397">
    <property type="entry name" value="RNaseH_sf"/>
</dbReference>
<evidence type="ECO:0000259" key="1">
    <source>
        <dbReference type="Pfam" id="PF13358"/>
    </source>
</evidence>
<reference evidence="2 3" key="1">
    <citation type="journal article" date="2023" name="BMC Biol.">
        <title>The compact genome of the sponge Oopsacas minuta (Hexactinellida) is lacking key metazoan core genes.</title>
        <authorList>
            <person name="Santini S."/>
            <person name="Schenkelaars Q."/>
            <person name="Jourda C."/>
            <person name="Duchesne M."/>
            <person name="Belahbib H."/>
            <person name="Rocher C."/>
            <person name="Selva M."/>
            <person name="Riesgo A."/>
            <person name="Vervoort M."/>
            <person name="Leys S.P."/>
            <person name="Kodjabachian L."/>
            <person name="Le Bivic A."/>
            <person name="Borchiellini C."/>
            <person name="Claverie J.M."/>
            <person name="Renard E."/>
        </authorList>
    </citation>
    <scope>NUCLEOTIDE SEQUENCE [LARGE SCALE GENOMIC DNA]</scope>
    <source>
        <strain evidence="2">SPO-2</strain>
    </source>
</reference>
<evidence type="ECO:0000313" key="3">
    <source>
        <dbReference type="Proteomes" id="UP001165289"/>
    </source>
</evidence>
<dbReference type="GO" id="GO:0003676">
    <property type="term" value="F:nucleic acid binding"/>
    <property type="evidence" value="ECO:0007669"/>
    <property type="project" value="InterPro"/>
</dbReference>
<accession>A0AAV7JQE6</accession>